<reference evidence="1" key="1">
    <citation type="journal article" date="2011" name="Genome Biol.">
        <title>The draft genome of the carcinogenic human liver fluke Clonorchis sinensis.</title>
        <authorList>
            <person name="Wang X."/>
            <person name="Chen W."/>
            <person name="Huang Y."/>
            <person name="Sun J."/>
            <person name="Men J."/>
            <person name="Liu H."/>
            <person name="Luo F."/>
            <person name="Guo L."/>
            <person name="Lv X."/>
            <person name="Deng C."/>
            <person name="Zhou C."/>
            <person name="Fan Y."/>
            <person name="Li X."/>
            <person name="Huang L."/>
            <person name="Hu Y."/>
            <person name="Liang C."/>
            <person name="Hu X."/>
            <person name="Xu J."/>
            <person name="Yu X."/>
        </authorList>
    </citation>
    <scope>NUCLEOTIDE SEQUENCE [LARGE SCALE GENOMIC DNA]</scope>
    <source>
        <strain evidence="1">Henan</strain>
    </source>
</reference>
<proteinExistence type="predicted"/>
<name>G7YXR1_CLOSI</name>
<sequence>MNGSDNSAKCIHDQLAQQGSFLTCGEIEGILHSLKGISLKLIVTNVPREVYTNNLAQVSLIHHFLRFLGDV</sequence>
<reference key="2">
    <citation type="submission" date="2011-10" db="EMBL/GenBank/DDBJ databases">
        <title>The genome and transcriptome sequence of Clonorchis sinensis provide insights into the carcinogenic liver fluke.</title>
        <authorList>
            <person name="Wang X."/>
            <person name="Huang Y."/>
            <person name="Chen W."/>
            <person name="Liu H."/>
            <person name="Guo L."/>
            <person name="Chen Y."/>
            <person name="Luo F."/>
            <person name="Zhou W."/>
            <person name="Sun J."/>
            <person name="Mao Q."/>
            <person name="Liang P."/>
            <person name="Zhou C."/>
            <person name="Tian Y."/>
            <person name="Men J."/>
            <person name="Lv X."/>
            <person name="Huang L."/>
            <person name="Zhou J."/>
            <person name="Hu Y."/>
            <person name="Li R."/>
            <person name="Zhang F."/>
            <person name="Lei H."/>
            <person name="Li X."/>
            <person name="Hu X."/>
            <person name="Liang C."/>
            <person name="Xu J."/>
            <person name="Wu Z."/>
            <person name="Yu X."/>
        </authorList>
    </citation>
    <scope>NUCLEOTIDE SEQUENCE</scope>
    <source>
        <strain>Henan</strain>
    </source>
</reference>
<keyword evidence="2" id="KW-1185">Reference proteome</keyword>
<accession>G7YXR1</accession>
<gene>
    <name evidence="1" type="ORF">CLF_113143</name>
</gene>
<protein>
    <submittedName>
        <fullName evidence="1">Nebula</fullName>
    </submittedName>
</protein>
<dbReference type="Proteomes" id="UP000008909">
    <property type="component" value="Unassembled WGS sequence"/>
</dbReference>
<dbReference type="EMBL" id="DF145002">
    <property type="protein sequence ID" value="GAA57741.1"/>
    <property type="molecule type" value="Genomic_DNA"/>
</dbReference>
<dbReference type="AlphaFoldDB" id="G7YXR1"/>
<evidence type="ECO:0000313" key="1">
    <source>
        <dbReference type="EMBL" id="GAA57741.1"/>
    </source>
</evidence>
<evidence type="ECO:0000313" key="2">
    <source>
        <dbReference type="Proteomes" id="UP000008909"/>
    </source>
</evidence>
<organism evidence="1 2">
    <name type="scientific">Clonorchis sinensis</name>
    <name type="common">Chinese liver fluke</name>
    <dbReference type="NCBI Taxonomy" id="79923"/>
    <lineage>
        <taxon>Eukaryota</taxon>
        <taxon>Metazoa</taxon>
        <taxon>Spiralia</taxon>
        <taxon>Lophotrochozoa</taxon>
        <taxon>Platyhelminthes</taxon>
        <taxon>Trematoda</taxon>
        <taxon>Digenea</taxon>
        <taxon>Opisthorchiida</taxon>
        <taxon>Opisthorchiata</taxon>
        <taxon>Opisthorchiidae</taxon>
        <taxon>Clonorchis</taxon>
    </lineage>
</organism>